<dbReference type="CDD" id="cd06127">
    <property type="entry name" value="DEDDh"/>
    <property type="match status" value="1"/>
</dbReference>
<name>A0A6C0HJC2_9ZZZZ</name>
<dbReference type="SUPFAM" id="SSF53098">
    <property type="entry name" value="Ribonuclease H-like"/>
    <property type="match status" value="1"/>
</dbReference>
<dbReference type="GO" id="GO:0008408">
    <property type="term" value="F:3'-5' exonuclease activity"/>
    <property type="evidence" value="ECO:0007669"/>
    <property type="project" value="TreeGrafter"/>
</dbReference>
<evidence type="ECO:0000256" key="3">
    <source>
        <dbReference type="ARBA" id="ARBA00022839"/>
    </source>
</evidence>
<dbReference type="Pfam" id="PF00929">
    <property type="entry name" value="RNase_T"/>
    <property type="match status" value="1"/>
</dbReference>
<keyword evidence="1" id="KW-0540">Nuclease</keyword>
<keyword evidence="2" id="KW-0378">Hydrolase</keyword>
<dbReference type="InterPro" id="IPR036397">
    <property type="entry name" value="RNaseH_sf"/>
</dbReference>
<dbReference type="SMART" id="SM00479">
    <property type="entry name" value="EXOIII"/>
    <property type="match status" value="1"/>
</dbReference>
<protein>
    <recommendedName>
        <fullName evidence="4">Exonuclease domain-containing protein</fullName>
    </recommendedName>
</protein>
<dbReference type="Gene3D" id="3.30.420.10">
    <property type="entry name" value="Ribonuclease H-like superfamily/Ribonuclease H"/>
    <property type="match status" value="1"/>
</dbReference>
<dbReference type="PANTHER" id="PTHR30231">
    <property type="entry name" value="DNA POLYMERASE III SUBUNIT EPSILON"/>
    <property type="match status" value="1"/>
</dbReference>
<dbReference type="GO" id="GO:0003676">
    <property type="term" value="F:nucleic acid binding"/>
    <property type="evidence" value="ECO:0007669"/>
    <property type="project" value="InterPro"/>
</dbReference>
<dbReference type="PANTHER" id="PTHR30231:SF4">
    <property type="entry name" value="PROTEIN NEN2"/>
    <property type="match status" value="1"/>
</dbReference>
<dbReference type="InterPro" id="IPR012337">
    <property type="entry name" value="RNaseH-like_sf"/>
</dbReference>
<feature type="domain" description="Exonuclease" evidence="4">
    <location>
        <begin position="4"/>
        <end position="213"/>
    </location>
</feature>
<reference evidence="5" key="1">
    <citation type="journal article" date="2020" name="Nature">
        <title>Giant virus diversity and host interactions through global metagenomics.</title>
        <authorList>
            <person name="Schulz F."/>
            <person name="Roux S."/>
            <person name="Paez-Espino D."/>
            <person name="Jungbluth S."/>
            <person name="Walsh D.A."/>
            <person name="Denef V.J."/>
            <person name="McMahon K.D."/>
            <person name="Konstantinidis K.T."/>
            <person name="Eloe-Fadrosh E.A."/>
            <person name="Kyrpides N.C."/>
            <person name="Woyke T."/>
        </authorList>
    </citation>
    <scope>NUCLEOTIDE SEQUENCE</scope>
    <source>
        <strain evidence="5">GVMAG-M-3300023184-120</strain>
    </source>
</reference>
<dbReference type="AlphaFoldDB" id="A0A6C0HJC2"/>
<evidence type="ECO:0000313" key="5">
    <source>
        <dbReference type="EMBL" id="QHT80534.1"/>
    </source>
</evidence>
<sequence length="226" mass="26609">MKRTILIFDVETTGLELKKSLPQCSHIIQFSFLQYNLETKTIQERFNEYINIPKHVEIIPFIENLTKINRELCDHGIPIQTALKAFYKAFHESDFVVAHNFSFDASMITLEFLRHFEELKEECPNGLTMFKKGIDQYCTMKSSIHLCKIPFSDSASYALKNPNQKENYKFPKLEELYKFLFKEDASIENLHNAMVDVLVCFKCFMKLYYNVHISDIQMDGMMKQLL</sequence>
<evidence type="ECO:0000256" key="1">
    <source>
        <dbReference type="ARBA" id="ARBA00022722"/>
    </source>
</evidence>
<dbReference type="InterPro" id="IPR013520">
    <property type="entry name" value="Ribonucl_H"/>
</dbReference>
<accession>A0A6C0HJC2</accession>
<dbReference type="EMBL" id="MN739971">
    <property type="protein sequence ID" value="QHT80534.1"/>
    <property type="molecule type" value="Genomic_DNA"/>
</dbReference>
<evidence type="ECO:0000259" key="4">
    <source>
        <dbReference type="SMART" id="SM00479"/>
    </source>
</evidence>
<organism evidence="5">
    <name type="scientific">viral metagenome</name>
    <dbReference type="NCBI Taxonomy" id="1070528"/>
    <lineage>
        <taxon>unclassified sequences</taxon>
        <taxon>metagenomes</taxon>
        <taxon>organismal metagenomes</taxon>
    </lineage>
</organism>
<proteinExistence type="predicted"/>
<keyword evidence="3" id="KW-0269">Exonuclease</keyword>
<evidence type="ECO:0000256" key="2">
    <source>
        <dbReference type="ARBA" id="ARBA00022801"/>
    </source>
</evidence>